<dbReference type="AlphaFoldDB" id="A0A0U5GF44"/>
<accession>A0A0U5GF44</accession>
<sequence length="351" mass="39469">MADRLPPEILSLIADCAHDEAEDSYHGKPLIEPGATDLRNAAAVCWKWKAAFDPFAYKNFDLQSTNLYPWGLHKSNLSVFEARTSGAIGVSRRIMVRGIDYNIKIEYRVPNKVTTQKLSSIQTENDHAYRFSVAGLFEVLKTWDNSCRVVLGLLTEYGSRPKQPAPTELDASQSYFESLGTIIAIPDVYCVDTLYLESNENIKDDRQLYAVSASAFLEVAHHCTGLRTLNVHLRTASFPVSEPKHHRQKQRYAIAIGLCSLPSSLRTFNFIEHTFISVGFPLVLSQNEYLFATNLRSMSVQLRHLELFCARLPPDFLLPLDGSDKPIQNTLHWPNLESVKIHQAPTFTGAG</sequence>
<name>A0A0U5GF44_ASPCI</name>
<proteinExistence type="predicted"/>
<evidence type="ECO:0000313" key="1">
    <source>
        <dbReference type="EMBL" id="CEL11041.1"/>
    </source>
</evidence>
<dbReference type="STRING" id="454130.A0A0U5GF44"/>
<dbReference type="Proteomes" id="UP000054771">
    <property type="component" value="Unassembled WGS sequence"/>
</dbReference>
<gene>
    <name evidence="1" type="ORF">ASPCAL14148</name>
</gene>
<reference evidence="2" key="1">
    <citation type="journal article" date="2016" name="Genome Announc.">
        <title>Draft genome sequences of fungus Aspergillus calidoustus.</title>
        <authorList>
            <person name="Horn F."/>
            <person name="Linde J."/>
            <person name="Mattern D.J."/>
            <person name="Walther G."/>
            <person name="Guthke R."/>
            <person name="Scherlach K."/>
            <person name="Martin K."/>
            <person name="Brakhage A.A."/>
            <person name="Petzke L."/>
            <person name="Valiante V."/>
        </authorList>
    </citation>
    <scope>NUCLEOTIDE SEQUENCE [LARGE SCALE GENOMIC DNA]</scope>
    <source>
        <strain evidence="2">SF006504</strain>
    </source>
</reference>
<organism evidence="1 2">
    <name type="scientific">Aspergillus calidoustus</name>
    <dbReference type="NCBI Taxonomy" id="454130"/>
    <lineage>
        <taxon>Eukaryota</taxon>
        <taxon>Fungi</taxon>
        <taxon>Dikarya</taxon>
        <taxon>Ascomycota</taxon>
        <taxon>Pezizomycotina</taxon>
        <taxon>Eurotiomycetes</taxon>
        <taxon>Eurotiomycetidae</taxon>
        <taxon>Eurotiales</taxon>
        <taxon>Aspergillaceae</taxon>
        <taxon>Aspergillus</taxon>
        <taxon>Aspergillus subgen. Nidulantes</taxon>
    </lineage>
</organism>
<dbReference type="OMA" id="HLELFCA"/>
<protein>
    <submittedName>
        <fullName evidence="1">Uncharacterized protein</fullName>
    </submittedName>
</protein>
<evidence type="ECO:0000313" key="2">
    <source>
        <dbReference type="Proteomes" id="UP000054771"/>
    </source>
</evidence>
<dbReference type="EMBL" id="CDMC01000022">
    <property type="protein sequence ID" value="CEL11041.1"/>
    <property type="molecule type" value="Genomic_DNA"/>
</dbReference>
<keyword evidence="2" id="KW-1185">Reference proteome</keyword>